<dbReference type="PANTHER" id="PTHR11839">
    <property type="entry name" value="UDP/ADP-SUGAR PYROPHOSPHATASE"/>
    <property type="match status" value="1"/>
</dbReference>
<dbReference type="GO" id="GO:0019693">
    <property type="term" value="P:ribose phosphate metabolic process"/>
    <property type="evidence" value="ECO:0007669"/>
    <property type="project" value="TreeGrafter"/>
</dbReference>
<evidence type="ECO:0000256" key="1">
    <source>
        <dbReference type="ARBA" id="ARBA00001946"/>
    </source>
</evidence>
<dbReference type="GO" id="GO:0016787">
    <property type="term" value="F:hydrolase activity"/>
    <property type="evidence" value="ECO:0007669"/>
    <property type="project" value="UniProtKB-KW"/>
</dbReference>
<accession>A0A7W4UJD1</accession>
<dbReference type="GO" id="GO:0006753">
    <property type="term" value="P:nucleoside phosphate metabolic process"/>
    <property type="evidence" value="ECO:0007669"/>
    <property type="project" value="TreeGrafter"/>
</dbReference>
<keyword evidence="2" id="KW-0378">Hydrolase</keyword>
<evidence type="ECO:0000313" key="5">
    <source>
        <dbReference type="Proteomes" id="UP000518206"/>
    </source>
</evidence>
<dbReference type="RefSeq" id="WP_221196819.1">
    <property type="nucleotide sequence ID" value="NZ_JACHVX010000008.1"/>
</dbReference>
<dbReference type="GO" id="GO:0005829">
    <property type="term" value="C:cytosol"/>
    <property type="evidence" value="ECO:0007669"/>
    <property type="project" value="TreeGrafter"/>
</dbReference>
<name>A0A7W4UJD1_9CELL</name>
<dbReference type="CDD" id="cd24161">
    <property type="entry name" value="NUDIX_ADPRase_Ndx2"/>
    <property type="match status" value="1"/>
</dbReference>
<dbReference type="InterPro" id="IPR000086">
    <property type="entry name" value="NUDIX_hydrolase_dom"/>
</dbReference>
<protein>
    <submittedName>
        <fullName evidence="4">8-oxo-dGTP pyrophosphatase MutT (NUDIX family)</fullName>
    </submittedName>
</protein>
<dbReference type="Proteomes" id="UP000518206">
    <property type="component" value="Unassembled WGS sequence"/>
</dbReference>
<proteinExistence type="predicted"/>
<evidence type="ECO:0000313" key="4">
    <source>
        <dbReference type="EMBL" id="MBB2925262.1"/>
    </source>
</evidence>
<dbReference type="AlphaFoldDB" id="A0A7W4UJD1"/>
<reference evidence="4 5" key="1">
    <citation type="submission" date="2020-08" db="EMBL/GenBank/DDBJ databases">
        <title>The Agave Microbiome: Exploring the role of microbial communities in plant adaptations to desert environments.</title>
        <authorList>
            <person name="Partida-Martinez L.P."/>
        </authorList>
    </citation>
    <scope>NUCLEOTIDE SEQUENCE [LARGE SCALE GENOMIC DNA]</scope>
    <source>
        <strain evidence="4 5">RAS26</strain>
    </source>
</reference>
<dbReference type="Pfam" id="PF00293">
    <property type="entry name" value="NUDIX"/>
    <property type="match status" value="1"/>
</dbReference>
<dbReference type="Gene3D" id="3.90.79.10">
    <property type="entry name" value="Nucleoside Triphosphate Pyrophosphohydrolase"/>
    <property type="match status" value="1"/>
</dbReference>
<sequence length="192" mass="21096">MTEHRTSDAPDVVQLSTHVAYRNRWMTVREDQVRHADGSEGLYAVVEKPDFAVIVPVHDGGVFLVEQYRYPVQGRYWELPQGSLPAPAAPDSMTTVAASELAEETGLRAGTVQPLGVLHEAYGFATQRAHVFAATELTVGKPDREETESDMRCDWFSLPQMWSLVAAGRFTDAPSLAAVLLAQRQGLLDPSS</sequence>
<dbReference type="PROSITE" id="PS51462">
    <property type="entry name" value="NUDIX"/>
    <property type="match status" value="1"/>
</dbReference>
<dbReference type="EMBL" id="JACHVX010000008">
    <property type="protein sequence ID" value="MBB2925262.1"/>
    <property type="molecule type" value="Genomic_DNA"/>
</dbReference>
<feature type="domain" description="Nudix hydrolase" evidence="3">
    <location>
        <begin position="47"/>
        <end position="178"/>
    </location>
</feature>
<reference evidence="4 5" key="2">
    <citation type="submission" date="2020-08" db="EMBL/GenBank/DDBJ databases">
        <authorList>
            <person name="Partida-Martinez L."/>
            <person name="Huntemann M."/>
            <person name="Clum A."/>
            <person name="Wang J."/>
            <person name="Palaniappan K."/>
            <person name="Ritter S."/>
            <person name="Chen I.-M."/>
            <person name="Stamatis D."/>
            <person name="Reddy T."/>
            <person name="O'Malley R."/>
            <person name="Daum C."/>
            <person name="Shapiro N."/>
            <person name="Ivanova N."/>
            <person name="Kyrpides N."/>
            <person name="Woyke T."/>
        </authorList>
    </citation>
    <scope>NUCLEOTIDE SEQUENCE [LARGE SCALE GENOMIC DNA]</scope>
    <source>
        <strain evidence="4 5">RAS26</strain>
    </source>
</reference>
<gene>
    <name evidence="4" type="ORF">FHR80_004202</name>
</gene>
<dbReference type="PANTHER" id="PTHR11839:SF18">
    <property type="entry name" value="NUDIX HYDROLASE DOMAIN-CONTAINING PROTEIN"/>
    <property type="match status" value="1"/>
</dbReference>
<evidence type="ECO:0000256" key="2">
    <source>
        <dbReference type="ARBA" id="ARBA00022801"/>
    </source>
</evidence>
<evidence type="ECO:0000259" key="3">
    <source>
        <dbReference type="PROSITE" id="PS51462"/>
    </source>
</evidence>
<dbReference type="SUPFAM" id="SSF55811">
    <property type="entry name" value="Nudix"/>
    <property type="match status" value="1"/>
</dbReference>
<comment type="caution">
    <text evidence="4">The sequence shown here is derived from an EMBL/GenBank/DDBJ whole genome shotgun (WGS) entry which is preliminary data.</text>
</comment>
<dbReference type="InterPro" id="IPR015797">
    <property type="entry name" value="NUDIX_hydrolase-like_dom_sf"/>
</dbReference>
<comment type="cofactor">
    <cofactor evidence="1">
        <name>Mg(2+)</name>
        <dbReference type="ChEBI" id="CHEBI:18420"/>
    </cofactor>
</comment>
<organism evidence="4 5">
    <name type="scientific">Cellulomonas cellasea</name>
    <dbReference type="NCBI Taxonomy" id="43670"/>
    <lineage>
        <taxon>Bacteria</taxon>
        <taxon>Bacillati</taxon>
        <taxon>Actinomycetota</taxon>
        <taxon>Actinomycetes</taxon>
        <taxon>Micrococcales</taxon>
        <taxon>Cellulomonadaceae</taxon>
        <taxon>Cellulomonas</taxon>
    </lineage>
</organism>